<evidence type="ECO:0000256" key="1">
    <source>
        <dbReference type="SAM" id="SignalP"/>
    </source>
</evidence>
<gene>
    <name evidence="2" type="ORF">Tci_000839</name>
</gene>
<comment type="caution">
    <text evidence="2">The sequence shown here is derived from an EMBL/GenBank/DDBJ whole genome shotgun (WGS) entry which is preliminary data.</text>
</comment>
<dbReference type="AlphaFoldDB" id="A0A699GHC5"/>
<feature type="chain" id="PRO_5025387753" evidence="1">
    <location>
        <begin position="21"/>
        <end position="69"/>
    </location>
</feature>
<name>A0A699GHC5_TANCI</name>
<dbReference type="EMBL" id="BKCJ010000026">
    <property type="protein sequence ID" value="GEU28861.1"/>
    <property type="molecule type" value="Genomic_DNA"/>
</dbReference>
<feature type="signal peptide" evidence="1">
    <location>
        <begin position="1"/>
        <end position="20"/>
    </location>
</feature>
<protein>
    <submittedName>
        <fullName evidence="2">Uncharacterized protein</fullName>
    </submittedName>
</protein>
<accession>A0A699GHC5</accession>
<keyword evidence="1" id="KW-0732">Signal</keyword>
<sequence length="69" mass="7803">MFCPFAPFIVLGMLVLVGESGERWWGLVGEVESGWESGRIVLQVWREMGLVNSSYWNKTSQDSMPHALT</sequence>
<reference evidence="2" key="1">
    <citation type="journal article" date="2019" name="Sci. Rep.">
        <title>Draft genome of Tanacetum cinerariifolium, the natural source of mosquito coil.</title>
        <authorList>
            <person name="Yamashiro T."/>
            <person name="Shiraishi A."/>
            <person name="Satake H."/>
            <person name="Nakayama K."/>
        </authorList>
    </citation>
    <scope>NUCLEOTIDE SEQUENCE</scope>
</reference>
<organism evidence="2">
    <name type="scientific">Tanacetum cinerariifolium</name>
    <name type="common">Dalmatian daisy</name>
    <name type="synonym">Chrysanthemum cinerariifolium</name>
    <dbReference type="NCBI Taxonomy" id="118510"/>
    <lineage>
        <taxon>Eukaryota</taxon>
        <taxon>Viridiplantae</taxon>
        <taxon>Streptophyta</taxon>
        <taxon>Embryophyta</taxon>
        <taxon>Tracheophyta</taxon>
        <taxon>Spermatophyta</taxon>
        <taxon>Magnoliopsida</taxon>
        <taxon>eudicotyledons</taxon>
        <taxon>Gunneridae</taxon>
        <taxon>Pentapetalae</taxon>
        <taxon>asterids</taxon>
        <taxon>campanulids</taxon>
        <taxon>Asterales</taxon>
        <taxon>Asteraceae</taxon>
        <taxon>Asteroideae</taxon>
        <taxon>Anthemideae</taxon>
        <taxon>Anthemidinae</taxon>
        <taxon>Tanacetum</taxon>
    </lineage>
</organism>
<proteinExistence type="predicted"/>
<evidence type="ECO:0000313" key="2">
    <source>
        <dbReference type="EMBL" id="GEU28861.1"/>
    </source>
</evidence>